<dbReference type="GO" id="GO:0030688">
    <property type="term" value="C:preribosome, small subunit precursor"/>
    <property type="evidence" value="ECO:0007669"/>
    <property type="project" value="TreeGrafter"/>
</dbReference>
<evidence type="ECO:0000256" key="1">
    <source>
        <dbReference type="ARBA" id="ARBA00007114"/>
    </source>
</evidence>
<dbReference type="GO" id="GO:0005737">
    <property type="term" value="C:cytoplasm"/>
    <property type="evidence" value="ECO:0007669"/>
    <property type="project" value="TreeGrafter"/>
</dbReference>
<dbReference type="EMBL" id="JABCRI010000004">
    <property type="protein sequence ID" value="KAF8407718.1"/>
    <property type="molecule type" value="Genomic_DNA"/>
</dbReference>
<gene>
    <name evidence="3" type="ORF">HHK36_006853</name>
</gene>
<name>A0A835DKQ9_TETSI</name>
<comment type="similarity">
    <text evidence="1">Belongs to the bystin family.</text>
</comment>
<dbReference type="GO" id="GO:0030515">
    <property type="term" value="F:snoRNA binding"/>
    <property type="evidence" value="ECO:0007669"/>
    <property type="project" value="TreeGrafter"/>
</dbReference>
<protein>
    <recommendedName>
        <fullName evidence="5">Bystin</fullName>
    </recommendedName>
</protein>
<feature type="region of interest" description="Disordered" evidence="2">
    <location>
        <begin position="1"/>
        <end position="40"/>
    </location>
</feature>
<dbReference type="AlphaFoldDB" id="A0A835DKQ9"/>
<evidence type="ECO:0008006" key="5">
    <source>
        <dbReference type="Google" id="ProtNLM"/>
    </source>
</evidence>
<feature type="compositionally biased region" description="Basic and acidic residues" evidence="2">
    <location>
        <begin position="11"/>
        <end position="20"/>
    </location>
</feature>
<proteinExistence type="inferred from homology"/>
<organism evidence="3 4">
    <name type="scientific">Tetracentron sinense</name>
    <name type="common">Spur-leaf</name>
    <dbReference type="NCBI Taxonomy" id="13715"/>
    <lineage>
        <taxon>Eukaryota</taxon>
        <taxon>Viridiplantae</taxon>
        <taxon>Streptophyta</taxon>
        <taxon>Embryophyta</taxon>
        <taxon>Tracheophyta</taxon>
        <taxon>Spermatophyta</taxon>
        <taxon>Magnoliopsida</taxon>
        <taxon>Trochodendrales</taxon>
        <taxon>Trochodendraceae</taxon>
        <taxon>Tetracentron</taxon>
    </lineage>
</organism>
<sequence>MGKRSRPSIQQKDDFFDSNKRSRPPKQHQKEEKLISPGMSSKIMKEALMQQKEIQDEAEKQNPNSFFAITEEPNVDLDEEEELDGFDGFSETLSHYDGYEEEIDEEEERILEGFMSKNAGPQRTLADLIIEKIKEKDVEVSSEDVLNIEREG</sequence>
<comment type="caution">
    <text evidence="3">The sequence shown here is derived from an EMBL/GenBank/DDBJ whole genome shotgun (WGS) entry which is preliminary data.</text>
</comment>
<dbReference type="InterPro" id="IPR007955">
    <property type="entry name" value="Bystin"/>
</dbReference>
<dbReference type="PANTHER" id="PTHR12821">
    <property type="entry name" value="BYSTIN"/>
    <property type="match status" value="1"/>
</dbReference>
<dbReference type="OMA" id="GMSSKIM"/>
<accession>A0A835DKQ9</accession>
<keyword evidence="4" id="KW-1185">Reference proteome</keyword>
<evidence type="ECO:0000313" key="4">
    <source>
        <dbReference type="Proteomes" id="UP000655225"/>
    </source>
</evidence>
<dbReference type="GO" id="GO:0005730">
    <property type="term" value="C:nucleolus"/>
    <property type="evidence" value="ECO:0007669"/>
    <property type="project" value="TreeGrafter"/>
</dbReference>
<dbReference type="PANTHER" id="PTHR12821:SF0">
    <property type="entry name" value="BYSTIN"/>
    <property type="match status" value="1"/>
</dbReference>
<dbReference type="GO" id="GO:0006364">
    <property type="term" value="P:rRNA processing"/>
    <property type="evidence" value="ECO:0007669"/>
    <property type="project" value="TreeGrafter"/>
</dbReference>
<evidence type="ECO:0000256" key="2">
    <source>
        <dbReference type="SAM" id="MobiDB-lite"/>
    </source>
</evidence>
<dbReference type="Proteomes" id="UP000655225">
    <property type="component" value="Unassembled WGS sequence"/>
</dbReference>
<evidence type="ECO:0000313" key="3">
    <source>
        <dbReference type="EMBL" id="KAF8407718.1"/>
    </source>
</evidence>
<reference evidence="3 4" key="1">
    <citation type="submission" date="2020-04" db="EMBL/GenBank/DDBJ databases">
        <title>Plant Genome Project.</title>
        <authorList>
            <person name="Zhang R.-G."/>
        </authorList>
    </citation>
    <scope>NUCLEOTIDE SEQUENCE [LARGE SCALE GENOMIC DNA]</scope>
    <source>
        <strain evidence="3">YNK0</strain>
        <tissue evidence="3">Leaf</tissue>
    </source>
</reference>
<dbReference type="OrthoDB" id="1740066at2759"/>